<dbReference type="PROSITE" id="PS50931">
    <property type="entry name" value="HTH_LYSR"/>
    <property type="match status" value="1"/>
</dbReference>
<evidence type="ECO:0000313" key="6">
    <source>
        <dbReference type="EMBL" id="TQV77790.1"/>
    </source>
</evidence>
<dbReference type="GO" id="GO:0003700">
    <property type="term" value="F:DNA-binding transcription factor activity"/>
    <property type="evidence" value="ECO:0007669"/>
    <property type="project" value="InterPro"/>
</dbReference>
<dbReference type="Proteomes" id="UP000315252">
    <property type="component" value="Unassembled WGS sequence"/>
</dbReference>
<evidence type="ECO:0000256" key="1">
    <source>
        <dbReference type="ARBA" id="ARBA00009437"/>
    </source>
</evidence>
<dbReference type="Pfam" id="PF03466">
    <property type="entry name" value="LysR_substrate"/>
    <property type="match status" value="1"/>
</dbReference>
<evidence type="ECO:0000256" key="2">
    <source>
        <dbReference type="ARBA" id="ARBA00023015"/>
    </source>
</evidence>
<proteinExistence type="inferred from homology"/>
<dbReference type="AlphaFoldDB" id="A0A545TKN3"/>
<comment type="caution">
    <text evidence="6">The sequence shown here is derived from an EMBL/GenBank/DDBJ whole genome shotgun (WGS) entry which is preliminary data.</text>
</comment>
<dbReference type="Gene3D" id="1.10.10.10">
    <property type="entry name" value="Winged helix-like DNA-binding domain superfamily/Winged helix DNA-binding domain"/>
    <property type="match status" value="1"/>
</dbReference>
<dbReference type="OrthoDB" id="9775392at2"/>
<dbReference type="Gene3D" id="3.40.190.10">
    <property type="entry name" value="Periplasmic binding protein-like II"/>
    <property type="match status" value="2"/>
</dbReference>
<evidence type="ECO:0000256" key="4">
    <source>
        <dbReference type="ARBA" id="ARBA00023163"/>
    </source>
</evidence>
<dbReference type="InterPro" id="IPR000847">
    <property type="entry name" value="LysR_HTH_N"/>
</dbReference>
<dbReference type="GO" id="GO:0000976">
    <property type="term" value="F:transcription cis-regulatory region binding"/>
    <property type="evidence" value="ECO:0007669"/>
    <property type="project" value="TreeGrafter"/>
</dbReference>
<dbReference type="CDD" id="cd05466">
    <property type="entry name" value="PBP2_LTTR_substrate"/>
    <property type="match status" value="1"/>
</dbReference>
<keyword evidence="2" id="KW-0805">Transcription regulation</keyword>
<keyword evidence="3" id="KW-0238">DNA-binding</keyword>
<keyword evidence="4" id="KW-0804">Transcription</keyword>
<dbReference type="PANTHER" id="PTHR30126:SF25">
    <property type="entry name" value="HTH-TYPE TRANSCRIPTIONAL REGULATOR METR"/>
    <property type="match status" value="1"/>
</dbReference>
<reference evidence="6 7" key="1">
    <citation type="submission" date="2019-06" db="EMBL/GenBank/DDBJ databases">
        <title>Whole genome sequence for Rhodospirillaceae sp. R148.</title>
        <authorList>
            <person name="Wang G."/>
        </authorList>
    </citation>
    <scope>NUCLEOTIDE SEQUENCE [LARGE SCALE GENOMIC DNA]</scope>
    <source>
        <strain evidence="6 7">R148</strain>
    </source>
</reference>
<evidence type="ECO:0000259" key="5">
    <source>
        <dbReference type="PROSITE" id="PS50931"/>
    </source>
</evidence>
<dbReference type="SUPFAM" id="SSF53850">
    <property type="entry name" value="Periplasmic binding protein-like II"/>
    <property type="match status" value="1"/>
</dbReference>
<keyword evidence="7" id="KW-1185">Reference proteome</keyword>
<dbReference type="InterPro" id="IPR005119">
    <property type="entry name" value="LysR_subst-bd"/>
</dbReference>
<dbReference type="InterPro" id="IPR036390">
    <property type="entry name" value="WH_DNA-bd_sf"/>
</dbReference>
<gene>
    <name evidence="6" type="ORF">FKG95_19730</name>
</gene>
<sequence length="346" mass="37849">MRLSSPDHRERLRRRKTIDKLIIRQFFIKIFHMIKIEWRHYRILLAIQESGSLTAAGKAVGLTQSAASHQVKEAERRLGANLVLRRGRSLRLTEAGKALADAAAACAPLLLEAETKAREVSLRVWQRLRIAFGPQDGLNWVPDVGDYLRTNPDPMQLDLIAAGPGQATDCLRRDEADLALEVGQVAFAGLKRSHICDDELLCIFAQDSALCPALDPTLADEPVTAQEIANQTYFAHSLVPQAGFELETFFRPAADRPAHIAQVQSIPAIVALVAAGQGVSIQPRSAVAAAIERNEITGRSLAPTPVRQPWFLYARPEVIAQHGEPLFAGVAEAIAPHLAASHHARP</sequence>
<protein>
    <submittedName>
        <fullName evidence="6">LysR family transcriptional regulator</fullName>
    </submittedName>
</protein>
<dbReference type="Pfam" id="PF00126">
    <property type="entry name" value="HTH_1"/>
    <property type="match status" value="1"/>
</dbReference>
<feature type="domain" description="HTH lysR-type" evidence="5">
    <location>
        <begin position="36"/>
        <end position="93"/>
    </location>
</feature>
<accession>A0A545TKN3</accession>
<evidence type="ECO:0000313" key="7">
    <source>
        <dbReference type="Proteomes" id="UP000315252"/>
    </source>
</evidence>
<evidence type="ECO:0000256" key="3">
    <source>
        <dbReference type="ARBA" id="ARBA00023125"/>
    </source>
</evidence>
<name>A0A545TKN3_9PROT</name>
<dbReference type="PANTHER" id="PTHR30126">
    <property type="entry name" value="HTH-TYPE TRANSCRIPTIONAL REGULATOR"/>
    <property type="match status" value="1"/>
</dbReference>
<dbReference type="InterPro" id="IPR036388">
    <property type="entry name" value="WH-like_DNA-bd_sf"/>
</dbReference>
<dbReference type="SUPFAM" id="SSF46785">
    <property type="entry name" value="Winged helix' DNA-binding domain"/>
    <property type="match status" value="1"/>
</dbReference>
<comment type="similarity">
    <text evidence="1">Belongs to the LysR transcriptional regulatory family.</text>
</comment>
<dbReference type="EMBL" id="VHSH01000007">
    <property type="protein sequence ID" value="TQV77790.1"/>
    <property type="molecule type" value="Genomic_DNA"/>
</dbReference>
<organism evidence="6 7">
    <name type="scientific">Denitrobaculum tricleocarpae</name>
    <dbReference type="NCBI Taxonomy" id="2591009"/>
    <lineage>
        <taxon>Bacteria</taxon>
        <taxon>Pseudomonadati</taxon>
        <taxon>Pseudomonadota</taxon>
        <taxon>Alphaproteobacteria</taxon>
        <taxon>Rhodospirillales</taxon>
        <taxon>Rhodospirillaceae</taxon>
        <taxon>Denitrobaculum</taxon>
    </lineage>
</organism>